<dbReference type="PROSITE" id="PS00941">
    <property type="entry name" value="CARBOXYLESTERASE_B_2"/>
    <property type="match status" value="1"/>
</dbReference>
<accession>A0AAN9Y5E2</accession>
<evidence type="ECO:0000256" key="5">
    <source>
        <dbReference type="SAM" id="SignalP"/>
    </source>
</evidence>
<dbReference type="SUPFAM" id="SSF53474">
    <property type="entry name" value="alpha/beta-Hydrolases"/>
    <property type="match status" value="2"/>
</dbReference>
<comment type="similarity">
    <text evidence="1">Belongs to the type-B carboxylesterase/lipase family.</text>
</comment>
<dbReference type="Gene3D" id="3.40.50.1820">
    <property type="entry name" value="alpha/beta hydrolase"/>
    <property type="match status" value="3"/>
</dbReference>
<evidence type="ECO:0000256" key="2">
    <source>
        <dbReference type="ARBA" id="ARBA00022487"/>
    </source>
</evidence>
<comment type="caution">
    <text evidence="7">The sequence shown here is derived from an EMBL/GenBank/DDBJ whole genome shotgun (WGS) entry which is preliminary data.</text>
</comment>
<reference evidence="7 8" key="1">
    <citation type="submission" date="2024-03" db="EMBL/GenBank/DDBJ databases">
        <title>Adaptation during the transition from Ophiocordyceps entomopathogen to insect associate is accompanied by gene loss and intensified selection.</title>
        <authorList>
            <person name="Ward C.M."/>
            <person name="Onetto C.A."/>
            <person name="Borneman A.R."/>
        </authorList>
    </citation>
    <scope>NUCLEOTIDE SEQUENCE [LARGE SCALE GENOMIC DNA]</scope>
    <source>
        <strain evidence="7">AWRI1</strain>
        <tissue evidence="7">Single Adult Female</tissue>
    </source>
</reference>
<dbReference type="InterPro" id="IPR002018">
    <property type="entry name" value="CarbesteraseB"/>
</dbReference>
<dbReference type="Pfam" id="PF00135">
    <property type="entry name" value="COesterase"/>
    <property type="match status" value="3"/>
</dbReference>
<feature type="domain" description="Carboxylesterase type B" evidence="6">
    <location>
        <begin position="793"/>
        <end position="883"/>
    </location>
</feature>
<name>A0AAN9Y5E2_9HEMI</name>
<sequence>MQNFFFILCLFLTPSNGLIIHHKFSLGSIRGRSMLSRNYKTFYAFLGIPYAEAPVGDLRFQDPIPYTKPWDEILDATQEAEPCIQGGAGGIDPKGVEDCLYLNIFTPKLPNDTSSKLPVWFFLYPGRHIFGDAHSAHYGPHYIMDHPVIFVTAAYRLGPFGFLSTEDDVIPGNFGLKDQAAVLLWIHNYIAEFGGDPNRVTLSGESSSSLDVVLHMVSPLSKNLFHRSISQSGHCLNYRAVLTPGMARLQAWKFAGILGCKNWMIKTSEELLECMKAIPAEYISGAMYFLMHDFILPHTYFGIVLENADSEGAFLTTHPVFEIEKPTNKTWLLGVNTEEGQQKALGIFAFPSKDKKMRQLVLEHFQKNERSLIPNLFGFDYAENSDEVLSLVRKRYYGDKPLNESFYEFSKAFGLSSIQTGMFEIALKFKGVRYFYHYDYLNTPAYEKMYIARFKFVSRHKLVISSAECVVFLNTKLGPIKGIQMTSRDGRRFNAFLGIPFAKPPVGDLRFKDPEPVTDPWSHTFDATTYTPRCPQLYGPSGYSGDEDCLHMNIYTPILPDRGNSQFPVWVWIFPGKRMFGDQHPNHYGPQYIMDKDVIFVAPGYRLNTLGFFSTGDDACPGNFGLKDQVVALRWIQENIEEFGGDPTNVTLSGESSSAADVNFHLFSPLSKGLFHRVIAQSGSALNHRTVISIEEARKRAWQMGRILGCRSKYLKTSEDLIDCIRLIPAEILARSVYLMMHDFVLPYAIFGPVLEKEQSSAAFLTSRTYANFNKTQSAVPMIIGVNSDEGAPKMLSAIHGEELLNIFYLPLFFPAISKGIDREVSDRMLDLWFNFVKYGNPNGPSTKQLWHPVSYSNLEYLYMNTTHAVMKKHHSEEEYKFWSEIGKPTLHMRT</sequence>
<evidence type="ECO:0000313" key="7">
    <source>
        <dbReference type="EMBL" id="KAK7590850.1"/>
    </source>
</evidence>
<keyword evidence="4" id="KW-0325">Glycoprotein</keyword>
<feature type="chain" id="PRO_5043032113" description="Carboxylesterase type B domain-containing protein" evidence="5">
    <location>
        <begin position="18"/>
        <end position="895"/>
    </location>
</feature>
<dbReference type="Proteomes" id="UP001367676">
    <property type="component" value="Unassembled WGS sequence"/>
</dbReference>
<evidence type="ECO:0000256" key="4">
    <source>
        <dbReference type="ARBA" id="ARBA00023180"/>
    </source>
</evidence>
<dbReference type="AlphaFoldDB" id="A0AAN9Y5E2"/>
<keyword evidence="8" id="KW-1185">Reference proteome</keyword>
<dbReference type="PANTHER" id="PTHR43142">
    <property type="entry name" value="CARBOXYLIC ESTER HYDROLASE"/>
    <property type="match status" value="1"/>
</dbReference>
<dbReference type="InterPro" id="IPR029058">
    <property type="entry name" value="AB_hydrolase_fold"/>
</dbReference>
<evidence type="ECO:0000256" key="3">
    <source>
        <dbReference type="ARBA" id="ARBA00022801"/>
    </source>
</evidence>
<keyword evidence="3" id="KW-0378">Hydrolase</keyword>
<dbReference type="GO" id="GO:0052689">
    <property type="term" value="F:carboxylic ester hydrolase activity"/>
    <property type="evidence" value="ECO:0007669"/>
    <property type="project" value="UniProtKB-KW"/>
</dbReference>
<proteinExistence type="inferred from homology"/>
<keyword evidence="5" id="KW-0732">Signal</keyword>
<organism evidence="7 8">
    <name type="scientific">Parthenolecanium corni</name>
    <dbReference type="NCBI Taxonomy" id="536013"/>
    <lineage>
        <taxon>Eukaryota</taxon>
        <taxon>Metazoa</taxon>
        <taxon>Ecdysozoa</taxon>
        <taxon>Arthropoda</taxon>
        <taxon>Hexapoda</taxon>
        <taxon>Insecta</taxon>
        <taxon>Pterygota</taxon>
        <taxon>Neoptera</taxon>
        <taxon>Paraneoptera</taxon>
        <taxon>Hemiptera</taxon>
        <taxon>Sternorrhyncha</taxon>
        <taxon>Coccoidea</taxon>
        <taxon>Coccidae</taxon>
        <taxon>Parthenolecanium</taxon>
    </lineage>
</organism>
<dbReference type="PANTHER" id="PTHR43142:SF1">
    <property type="entry name" value="CARBOXYLIC ESTER HYDROLASE"/>
    <property type="match status" value="1"/>
</dbReference>
<evidence type="ECO:0000256" key="1">
    <source>
        <dbReference type="ARBA" id="ARBA00005964"/>
    </source>
</evidence>
<protein>
    <recommendedName>
        <fullName evidence="6">Carboxylesterase type B domain-containing protein</fullName>
    </recommendedName>
</protein>
<dbReference type="EMBL" id="JBBCAQ010000022">
    <property type="protein sequence ID" value="KAK7590850.1"/>
    <property type="molecule type" value="Genomic_DNA"/>
</dbReference>
<dbReference type="InterPro" id="IPR019819">
    <property type="entry name" value="Carboxylesterase_B_CS"/>
</dbReference>
<evidence type="ECO:0000259" key="6">
    <source>
        <dbReference type="Pfam" id="PF00135"/>
    </source>
</evidence>
<evidence type="ECO:0000313" key="8">
    <source>
        <dbReference type="Proteomes" id="UP001367676"/>
    </source>
</evidence>
<gene>
    <name evidence="7" type="ORF">V9T40_002463</name>
</gene>
<feature type="domain" description="Carboxylesterase type B" evidence="6">
    <location>
        <begin position="24"/>
        <end position="442"/>
    </location>
</feature>
<keyword evidence="2" id="KW-0719">Serine esterase</keyword>
<feature type="domain" description="Carboxylesterase type B" evidence="6">
    <location>
        <begin position="473"/>
        <end position="792"/>
    </location>
</feature>
<feature type="signal peptide" evidence="5">
    <location>
        <begin position="1"/>
        <end position="17"/>
    </location>
</feature>